<dbReference type="PANTHER" id="PTHR10083:SF328">
    <property type="entry name" value="TISSUE FACTOR PATHWAY INHIBITOR"/>
    <property type="match status" value="1"/>
</dbReference>
<feature type="domain" description="PLAC" evidence="11">
    <location>
        <begin position="342"/>
        <end position="381"/>
    </location>
</feature>
<keyword evidence="4" id="KW-0732">Signal</keyword>
<dbReference type="SMART" id="SM00131">
    <property type="entry name" value="KU"/>
    <property type="match status" value="2"/>
</dbReference>
<dbReference type="Pfam" id="PF00014">
    <property type="entry name" value="Kunitz_BPTI"/>
    <property type="match status" value="2"/>
</dbReference>
<evidence type="ECO:0000313" key="13">
    <source>
        <dbReference type="WBParaSite" id="PgR101_g014_t01"/>
    </source>
</evidence>
<dbReference type="PANTHER" id="PTHR10083">
    <property type="entry name" value="KUNITZ-TYPE PROTEASE INHIBITOR-RELATED"/>
    <property type="match status" value="1"/>
</dbReference>
<dbReference type="Proteomes" id="UP000887569">
    <property type="component" value="Unplaced"/>
</dbReference>
<dbReference type="AlphaFoldDB" id="A0A915C9J3"/>
<dbReference type="PROSITE" id="PS50900">
    <property type="entry name" value="PLAC"/>
    <property type="match status" value="1"/>
</dbReference>
<organism evidence="12 13">
    <name type="scientific">Parascaris univalens</name>
    <name type="common">Nematode worm</name>
    <dbReference type="NCBI Taxonomy" id="6257"/>
    <lineage>
        <taxon>Eukaryota</taxon>
        <taxon>Metazoa</taxon>
        <taxon>Ecdysozoa</taxon>
        <taxon>Nematoda</taxon>
        <taxon>Chromadorea</taxon>
        <taxon>Rhabditida</taxon>
        <taxon>Spirurina</taxon>
        <taxon>Ascaridomorpha</taxon>
        <taxon>Ascaridoidea</taxon>
        <taxon>Ascarididae</taxon>
        <taxon>Parascaris</taxon>
    </lineage>
</organism>
<dbReference type="PROSITE" id="PS00280">
    <property type="entry name" value="BPTI_KUNITZ_1"/>
    <property type="match status" value="2"/>
</dbReference>
<feature type="domain" description="BPTI/Kunitz inhibitor" evidence="9">
    <location>
        <begin position="187"/>
        <end position="237"/>
    </location>
</feature>
<dbReference type="Gene3D" id="2.60.40.10">
    <property type="entry name" value="Immunoglobulins"/>
    <property type="match status" value="1"/>
</dbReference>
<dbReference type="FunFam" id="4.10.410.10:FF:000017">
    <property type="entry name" value="papilin isoform X2"/>
    <property type="match status" value="1"/>
</dbReference>
<accession>A0A915C9J3</accession>
<reference evidence="13" key="1">
    <citation type="submission" date="2022-11" db="UniProtKB">
        <authorList>
            <consortium name="WormBaseParasite"/>
        </authorList>
    </citation>
    <scope>IDENTIFICATION</scope>
</reference>
<keyword evidence="12" id="KW-1185">Reference proteome</keyword>
<dbReference type="InterPro" id="IPR036880">
    <property type="entry name" value="Kunitz_BPTI_sf"/>
</dbReference>
<dbReference type="InterPro" id="IPR013783">
    <property type="entry name" value="Ig-like_fold"/>
</dbReference>
<keyword evidence="8" id="KW-0325">Glycoprotein</keyword>
<evidence type="ECO:0000259" key="10">
    <source>
        <dbReference type="PROSITE" id="PS50835"/>
    </source>
</evidence>
<keyword evidence="2" id="KW-0964">Secreted</keyword>
<sequence>MQVHVLVKSFVGGMIRISWHVSLSCILVVGIMRITSLPRRHVNVPVVHLGIKRYVQWVWREARVSCILRNGILTKVQENVTSLCILGAVATEIAFPARPNASICAPQRLGSAAMVGEDDVCMMERDSGPCTDSVTQWYFDASEYVCKQFTYGGCRGNGNRFDTRKQCEKRCSPRSQELVAINSERVCTLSFEAGRCRESQQKWYFDNTVGYCRMFVYSGCSGNDNRFDSENECMRACSSLASKHAMDNRASLSLVGQVPRAAGSVVELNCATHGLQPVRWFKDGRALDYEVENDPRIQISDFGSLLLILDARESDSGDYSCAAGHAAILSDPVRVIIKAIEVSDGCVDQGNQMTCRLIIKAGLCANARYGNFCCRTCTESGYKL</sequence>
<dbReference type="InterPro" id="IPR020901">
    <property type="entry name" value="Prtase_inh_Kunz-CS"/>
</dbReference>
<dbReference type="InterPro" id="IPR002223">
    <property type="entry name" value="Kunitz_BPTI"/>
</dbReference>
<comment type="subcellular location">
    <subcellularLocation>
        <location evidence="1">Secreted</location>
        <location evidence="1">Extracellular space</location>
        <location evidence="1">Extracellular matrix</location>
    </subcellularLocation>
</comment>
<keyword evidence="5" id="KW-0722">Serine protease inhibitor</keyword>
<keyword evidence="7" id="KW-1015">Disulfide bond</keyword>
<dbReference type="Gene3D" id="4.10.410.10">
    <property type="entry name" value="Pancreatic trypsin inhibitor Kunitz domain"/>
    <property type="match status" value="2"/>
</dbReference>
<evidence type="ECO:0000256" key="3">
    <source>
        <dbReference type="ARBA" id="ARBA00022690"/>
    </source>
</evidence>
<dbReference type="Pfam" id="PF08686">
    <property type="entry name" value="PLAC"/>
    <property type="match status" value="1"/>
</dbReference>
<dbReference type="InterPro" id="IPR007110">
    <property type="entry name" value="Ig-like_dom"/>
</dbReference>
<evidence type="ECO:0000256" key="7">
    <source>
        <dbReference type="ARBA" id="ARBA00023157"/>
    </source>
</evidence>
<evidence type="ECO:0000256" key="5">
    <source>
        <dbReference type="ARBA" id="ARBA00022900"/>
    </source>
</evidence>
<dbReference type="GO" id="GO:0004867">
    <property type="term" value="F:serine-type endopeptidase inhibitor activity"/>
    <property type="evidence" value="ECO:0007669"/>
    <property type="project" value="UniProtKB-KW"/>
</dbReference>
<evidence type="ECO:0000259" key="9">
    <source>
        <dbReference type="PROSITE" id="PS50279"/>
    </source>
</evidence>
<keyword evidence="3" id="KW-0646">Protease inhibitor</keyword>
<dbReference type="Pfam" id="PF07679">
    <property type="entry name" value="I-set"/>
    <property type="match status" value="1"/>
</dbReference>
<evidence type="ECO:0000256" key="8">
    <source>
        <dbReference type="ARBA" id="ARBA00023180"/>
    </source>
</evidence>
<protein>
    <submittedName>
        <fullName evidence="13">Papilin</fullName>
    </submittedName>
</protein>
<feature type="domain" description="Ig-like" evidence="10">
    <location>
        <begin position="263"/>
        <end position="341"/>
    </location>
</feature>
<evidence type="ECO:0000256" key="4">
    <source>
        <dbReference type="ARBA" id="ARBA00022729"/>
    </source>
</evidence>
<evidence type="ECO:0000256" key="2">
    <source>
        <dbReference type="ARBA" id="ARBA00022530"/>
    </source>
</evidence>
<name>A0A915C9J3_PARUN</name>
<evidence type="ECO:0000259" key="11">
    <source>
        <dbReference type="PROSITE" id="PS50900"/>
    </source>
</evidence>
<proteinExistence type="predicted"/>
<keyword evidence="6" id="KW-0654">Proteoglycan</keyword>
<evidence type="ECO:0000313" key="12">
    <source>
        <dbReference type="Proteomes" id="UP000887569"/>
    </source>
</evidence>
<evidence type="ECO:0000256" key="1">
    <source>
        <dbReference type="ARBA" id="ARBA00004498"/>
    </source>
</evidence>
<dbReference type="InterPro" id="IPR050098">
    <property type="entry name" value="TFPI/VKTCI-like"/>
</dbReference>
<dbReference type="WBParaSite" id="PgR101_g014_t01">
    <property type="protein sequence ID" value="PgR101_g014_t01"/>
    <property type="gene ID" value="PgR101_g014"/>
</dbReference>
<dbReference type="FunFam" id="4.10.410.10:FF:000020">
    <property type="entry name" value="Collagen, type VI, alpha 3"/>
    <property type="match status" value="1"/>
</dbReference>
<dbReference type="SUPFAM" id="SSF57362">
    <property type="entry name" value="BPTI-like"/>
    <property type="match status" value="2"/>
</dbReference>
<dbReference type="InterPro" id="IPR003599">
    <property type="entry name" value="Ig_sub"/>
</dbReference>
<evidence type="ECO:0000256" key="6">
    <source>
        <dbReference type="ARBA" id="ARBA00022974"/>
    </source>
</evidence>
<dbReference type="SMART" id="SM00409">
    <property type="entry name" value="IG"/>
    <property type="match status" value="1"/>
</dbReference>
<dbReference type="PROSITE" id="PS50279">
    <property type="entry name" value="BPTI_KUNITZ_2"/>
    <property type="match status" value="2"/>
</dbReference>
<feature type="domain" description="BPTI/Kunitz inhibitor" evidence="9">
    <location>
        <begin position="121"/>
        <end position="171"/>
    </location>
</feature>
<keyword evidence="2" id="KW-0272">Extracellular matrix</keyword>
<dbReference type="InterPro" id="IPR010909">
    <property type="entry name" value="PLAC"/>
</dbReference>
<dbReference type="PRINTS" id="PR00759">
    <property type="entry name" value="BASICPTASE"/>
</dbReference>
<dbReference type="GO" id="GO:0005615">
    <property type="term" value="C:extracellular space"/>
    <property type="evidence" value="ECO:0007669"/>
    <property type="project" value="TreeGrafter"/>
</dbReference>
<dbReference type="PROSITE" id="PS50835">
    <property type="entry name" value="IG_LIKE"/>
    <property type="match status" value="1"/>
</dbReference>
<dbReference type="InterPro" id="IPR013098">
    <property type="entry name" value="Ig_I-set"/>
</dbReference>
<dbReference type="CDD" id="cd00109">
    <property type="entry name" value="Kunitz-type"/>
    <property type="match status" value="1"/>
</dbReference>
<dbReference type="InterPro" id="IPR036179">
    <property type="entry name" value="Ig-like_dom_sf"/>
</dbReference>
<dbReference type="SUPFAM" id="SSF48726">
    <property type="entry name" value="Immunoglobulin"/>
    <property type="match status" value="1"/>
</dbReference>